<dbReference type="Gene3D" id="6.20.20.10">
    <property type="match status" value="1"/>
</dbReference>
<dbReference type="InterPro" id="IPR031538">
    <property type="entry name" value="Anti-TRAP"/>
</dbReference>
<dbReference type="AlphaFoldDB" id="A0A1G9BWL3"/>
<dbReference type="SUPFAM" id="SSF57938">
    <property type="entry name" value="DnaJ/Hsp40 cysteine-rich domain"/>
    <property type="match status" value="1"/>
</dbReference>
<dbReference type="EMBL" id="FNED01000055">
    <property type="protein sequence ID" value="SDK43355.1"/>
    <property type="molecule type" value="Genomic_DNA"/>
</dbReference>
<dbReference type="Proteomes" id="UP000182836">
    <property type="component" value="Unassembled WGS sequence"/>
</dbReference>
<gene>
    <name evidence="1" type="ORF">SAMN04487909_15516</name>
</gene>
<organism evidence="1 2">
    <name type="scientific">Aneurinibacillus migulanus</name>
    <name type="common">Bacillus migulanus</name>
    <dbReference type="NCBI Taxonomy" id="47500"/>
    <lineage>
        <taxon>Bacteria</taxon>
        <taxon>Bacillati</taxon>
        <taxon>Bacillota</taxon>
        <taxon>Bacilli</taxon>
        <taxon>Bacillales</taxon>
        <taxon>Paenibacillaceae</taxon>
        <taxon>Aneurinibacillus group</taxon>
        <taxon>Aneurinibacillus</taxon>
    </lineage>
</organism>
<dbReference type="OrthoDB" id="2376777at2"/>
<protein>
    <submittedName>
        <fullName evidence="1">Tryptophan RNA-binding attenuator protein inhibitory protein</fullName>
    </submittedName>
</protein>
<evidence type="ECO:0000313" key="2">
    <source>
        <dbReference type="Proteomes" id="UP000182836"/>
    </source>
</evidence>
<reference evidence="1 2" key="1">
    <citation type="submission" date="2016-10" db="EMBL/GenBank/DDBJ databases">
        <authorList>
            <person name="de Groot N.N."/>
        </authorList>
    </citation>
    <scope>NUCLEOTIDE SEQUENCE [LARGE SCALE GENOMIC DNA]</scope>
    <source>
        <strain evidence="1 2">DSM 2895</strain>
    </source>
</reference>
<proteinExistence type="predicted"/>
<sequence length="57" mass="6279">MDDLEHACWECNGKGEIPSDSEVHEGNEMMSCPKCDGKGYIPTALGQTILGFVKRHL</sequence>
<dbReference type="Pfam" id="PF15777">
    <property type="entry name" value="Anti-TRAP"/>
    <property type="match status" value="1"/>
</dbReference>
<evidence type="ECO:0000313" key="1">
    <source>
        <dbReference type="EMBL" id="SDK43355.1"/>
    </source>
</evidence>
<accession>A0A1G9BWL3</accession>
<dbReference type="InterPro" id="IPR036410">
    <property type="entry name" value="HSP_DnaJ_Cys-rich_dom_sf"/>
</dbReference>
<name>A0A1G9BWL3_ANEMI</name>